<keyword evidence="2" id="KW-1185">Reference proteome</keyword>
<proteinExistence type="predicted"/>
<dbReference type="Proteomes" id="UP000185739">
    <property type="component" value="Chromosome"/>
</dbReference>
<dbReference type="EMBL" id="CP018839">
    <property type="protein sequence ID" value="APR05326.1"/>
    <property type="molecule type" value="Genomic_DNA"/>
</dbReference>
<reference evidence="1 2" key="1">
    <citation type="submission" date="2016-12" db="EMBL/GenBank/DDBJ databases">
        <title>Complete genome sequence of Thauera chlorobenzoica, a Betaproteobacterium degrading haloaromatics anaerobically to CO2 and halides.</title>
        <authorList>
            <person name="Goris T."/>
            <person name="Mergelsberg M."/>
            <person name="Boll M."/>
        </authorList>
    </citation>
    <scope>NUCLEOTIDE SEQUENCE [LARGE SCALE GENOMIC DNA]</scope>
    <source>
        <strain evidence="1 2">3CB1</strain>
    </source>
</reference>
<sequence length="93" mass="10432">MRGRVGRSPCCHRILALQRIRQHRHPVHLRRPQFLRMSLAVKEDEPPYPINVRLHPCGCCNALRGCAPGHGRAITATLALTGLQSWVGHAKKT</sequence>
<evidence type="ECO:0000313" key="1">
    <source>
        <dbReference type="EMBL" id="APR05326.1"/>
    </source>
</evidence>
<organism evidence="1 2">
    <name type="scientific">Thauera chlorobenzoica</name>
    <dbReference type="NCBI Taxonomy" id="96773"/>
    <lineage>
        <taxon>Bacteria</taxon>
        <taxon>Pseudomonadati</taxon>
        <taxon>Pseudomonadota</taxon>
        <taxon>Betaproteobacteria</taxon>
        <taxon>Rhodocyclales</taxon>
        <taxon>Zoogloeaceae</taxon>
        <taxon>Thauera</taxon>
    </lineage>
</organism>
<accession>A0A1L6FEY7</accession>
<protein>
    <submittedName>
        <fullName evidence="1">Uncharacterized protein</fullName>
    </submittedName>
</protein>
<evidence type="ECO:0000313" key="2">
    <source>
        <dbReference type="Proteomes" id="UP000185739"/>
    </source>
</evidence>
<dbReference type="KEGG" id="tcl:Tchl_2499"/>
<name>A0A1L6FEY7_9RHOO</name>
<gene>
    <name evidence="1" type="ORF">Tchl_2499</name>
</gene>
<dbReference type="AlphaFoldDB" id="A0A1L6FEY7"/>